<dbReference type="GO" id="GO:0005739">
    <property type="term" value="C:mitochondrion"/>
    <property type="evidence" value="ECO:0007669"/>
    <property type="project" value="TreeGrafter"/>
</dbReference>
<accession>A0A8T2AD41</accession>
<dbReference type="PANTHER" id="PTHR45717:SF8">
    <property type="entry name" value="OS01G0301000 PROTEIN"/>
    <property type="match status" value="1"/>
</dbReference>
<protein>
    <submittedName>
        <fullName evidence="3">Uncharacterized protein</fullName>
    </submittedName>
</protein>
<reference evidence="3 4" key="1">
    <citation type="submission" date="2020-12" db="EMBL/GenBank/DDBJ databases">
        <title>Concerted genomic and epigenomic changes stabilize Arabidopsis allopolyploids.</title>
        <authorList>
            <person name="Chen Z."/>
        </authorList>
    </citation>
    <scope>NUCLEOTIDE SEQUENCE [LARGE SCALE GENOMIC DNA]</scope>
    <source>
        <strain evidence="3">Allo738</strain>
        <tissue evidence="3">Leaf</tissue>
    </source>
</reference>
<dbReference type="EMBL" id="JAEFBK010000009">
    <property type="protein sequence ID" value="KAG7569531.1"/>
    <property type="molecule type" value="Genomic_DNA"/>
</dbReference>
<dbReference type="Proteomes" id="UP000694240">
    <property type="component" value="Chromosome 9"/>
</dbReference>
<evidence type="ECO:0000256" key="2">
    <source>
        <dbReference type="SAM" id="MobiDB-lite"/>
    </source>
</evidence>
<comment type="caution">
    <text evidence="3">The sequence shown here is derived from an EMBL/GenBank/DDBJ whole genome shotgun (WGS) entry which is preliminary data.</text>
</comment>
<evidence type="ECO:0000313" key="4">
    <source>
        <dbReference type="Proteomes" id="UP000694240"/>
    </source>
</evidence>
<proteinExistence type="inferred from homology"/>
<organism evidence="3 4">
    <name type="scientific">Arabidopsis thaliana x Arabidopsis arenosa</name>
    <dbReference type="NCBI Taxonomy" id="1240361"/>
    <lineage>
        <taxon>Eukaryota</taxon>
        <taxon>Viridiplantae</taxon>
        <taxon>Streptophyta</taxon>
        <taxon>Embryophyta</taxon>
        <taxon>Tracheophyta</taxon>
        <taxon>Spermatophyta</taxon>
        <taxon>Magnoliopsida</taxon>
        <taxon>eudicotyledons</taxon>
        <taxon>Gunneridae</taxon>
        <taxon>Pentapetalae</taxon>
        <taxon>rosids</taxon>
        <taxon>malvids</taxon>
        <taxon>Brassicales</taxon>
        <taxon>Brassicaceae</taxon>
        <taxon>Camelineae</taxon>
        <taxon>Arabidopsis</taxon>
    </lineage>
</organism>
<evidence type="ECO:0000256" key="1">
    <source>
        <dbReference type="ARBA" id="ARBA00007626"/>
    </source>
</evidence>
<dbReference type="AlphaFoldDB" id="A0A8T2AD41"/>
<comment type="similarity">
    <text evidence="1">Belongs to the PPR family. P subfamily.</text>
</comment>
<keyword evidence="4" id="KW-1185">Reference proteome</keyword>
<sequence length="197" mass="22293">MSFRRVVMVSGSHLLKRICTTVASPTPARSVENSLLWKRACTTSAAPSGVKADPLVTSDESSASDEKAKVAAREQMKKRKMFKELRIRVETGETVKKTLNAFIKKEKEEGISITEDDLFRWAKQLDKLGKHKHARQVYEWMEKKKMIFPLVERATYLSLINKTKGLKAAEHFIKNGLVNCTGPPVYRSVPAVLYTPR</sequence>
<evidence type="ECO:0000313" key="3">
    <source>
        <dbReference type="EMBL" id="KAG7569531.1"/>
    </source>
</evidence>
<dbReference type="PANTHER" id="PTHR45717">
    <property type="entry name" value="OS12G0527900 PROTEIN"/>
    <property type="match status" value="1"/>
</dbReference>
<name>A0A8T2AD41_9BRAS</name>
<gene>
    <name evidence="3" type="ORF">ISN45_Aa04g022350</name>
</gene>
<feature type="region of interest" description="Disordered" evidence="2">
    <location>
        <begin position="46"/>
        <end position="67"/>
    </location>
</feature>